<gene>
    <name evidence="1" type="ORF">BVC80_281g5</name>
</gene>
<sequence length="60" mass="6609">MKIAVIGAGLSGLVSAYVLAKAGVDVVLYEKEHYLGGHDRTVYRRASGTVQYFWNKDYGN</sequence>
<reference evidence="1 2" key="1">
    <citation type="journal article" date="2017" name="Mol. Plant">
        <title>The Genome of Medicinal Plant Macleaya cordata Provides New Insights into Benzylisoquinoline Alkaloids Metabolism.</title>
        <authorList>
            <person name="Liu X."/>
            <person name="Liu Y."/>
            <person name="Huang P."/>
            <person name="Ma Y."/>
            <person name="Qing Z."/>
            <person name="Tang Q."/>
            <person name="Cao H."/>
            <person name="Cheng P."/>
            <person name="Zheng Y."/>
            <person name="Yuan Z."/>
            <person name="Zhou Y."/>
            <person name="Liu J."/>
            <person name="Tang Z."/>
            <person name="Zhuo Y."/>
            <person name="Zhang Y."/>
            <person name="Yu L."/>
            <person name="Huang J."/>
            <person name="Yang P."/>
            <person name="Peng Q."/>
            <person name="Zhang J."/>
            <person name="Jiang W."/>
            <person name="Zhang Z."/>
            <person name="Lin K."/>
            <person name="Ro D.K."/>
            <person name="Chen X."/>
            <person name="Xiong X."/>
            <person name="Shang Y."/>
            <person name="Huang S."/>
            <person name="Zeng J."/>
        </authorList>
    </citation>
    <scope>NUCLEOTIDE SEQUENCE [LARGE SCALE GENOMIC DNA]</scope>
    <source>
        <strain evidence="2">cv. BLH2017</strain>
        <tissue evidence="1">Root</tissue>
    </source>
</reference>
<dbReference type="Pfam" id="PF13450">
    <property type="entry name" value="NAD_binding_8"/>
    <property type="match status" value="1"/>
</dbReference>
<dbReference type="InterPro" id="IPR036188">
    <property type="entry name" value="FAD/NAD-bd_sf"/>
</dbReference>
<evidence type="ECO:0000313" key="1">
    <source>
        <dbReference type="EMBL" id="OVA13289.1"/>
    </source>
</evidence>
<protein>
    <recommendedName>
        <fullName evidence="3">Amine oxidase</fullName>
    </recommendedName>
</protein>
<dbReference type="SUPFAM" id="SSF51905">
    <property type="entry name" value="FAD/NAD(P)-binding domain"/>
    <property type="match status" value="1"/>
</dbReference>
<proteinExistence type="predicted"/>
<dbReference type="GO" id="GO:0016491">
    <property type="term" value="F:oxidoreductase activity"/>
    <property type="evidence" value="ECO:0007669"/>
    <property type="project" value="TreeGrafter"/>
</dbReference>
<dbReference type="STRING" id="56857.A0A200QS53"/>
<evidence type="ECO:0008006" key="3">
    <source>
        <dbReference type="Google" id="ProtNLM"/>
    </source>
</evidence>
<comment type="caution">
    <text evidence="1">The sequence shown here is derived from an EMBL/GenBank/DDBJ whole genome shotgun (WGS) entry which is preliminary data.</text>
</comment>
<keyword evidence="2" id="KW-1185">Reference proteome</keyword>
<dbReference type="PANTHER" id="PTHR42923:SF17">
    <property type="entry name" value="AMINE OXIDASE DOMAIN-CONTAINING PROTEIN"/>
    <property type="match status" value="1"/>
</dbReference>
<dbReference type="InterPro" id="IPR050464">
    <property type="entry name" value="Zeta_carotene_desat/Oxidored"/>
</dbReference>
<accession>A0A200QS53</accession>
<dbReference type="OrthoDB" id="999414at2759"/>
<evidence type="ECO:0000313" key="2">
    <source>
        <dbReference type="Proteomes" id="UP000195402"/>
    </source>
</evidence>
<name>A0A200QS53_MACCD</name>
<dbReference type="PRINTS" id="PR00419">
    <property type="entry name" value="ADXRDTASE"/>
</dbReference>
<dbReference type="Proteomes" id="UP000195402">
    <property type="component" value="Unassembled WGS sequence"/>
</dbReference>
<dbReference type="EMBL" id="MVGT01001152">
    <property type="protein sequence ID" value="OVA13289.1"/>
    <property type="molecule type" value="Genomic_DNA"/>
</dbReference>
<dbReference type="AlphaFoldDB" id="A0A200QS53"/>
<dbReference type="InParanoid" id="A0A200QS53"/>
<dbReference type="Gene3D" id="3.50.50.60">
    <property type="entry name" value="FAD/NAD(P)-binding domain"/>
    <property type="match status" value="1"/>
</dbReference>
<dbReference type="PANTHER" id="PTHR42923">
    <property type="entry name" value="PROTOPORPHYRINOGEN OXIDASE"/>
    <property type="match status" value="1"/>
</dbReference>
<organism evidence="1 2">
    <name type="scientific">Macleaya cordata</name>
    <name type="common">Five-seeded plume-poppy</name>
    <name type="synonym">Bocconia cordata</name>
    <dbReference type="NCBI Taxonomy" id="56857"/>
    <lineage>
        <taxon>Eukaryota</taxon>
        <taxon>Viridiplantae</taxon>
        <taxon>Streptophyta</taxon>
        <taxon>Embryophyta</taxon>
        <taxon>Tracheophyta</taxon>
        <taxon>Spermatophyta</taxon>
        <taxon>Magnoliopsida</taxon>
        <taxon>Ranunculales</taxon>
        <taxon>Papaveraceae</taxon>
        <taxon>Papaveroideae</taxon>
        <taxon>Macleaya</taxon>
    </lineage>
</organism>